<sequence length="45" mass="4688">MCTQSGKRQAALLTGLIFCLGSLARSGKSSYCTIVAPCAISEPPR</sequence>
<protein>
    <submittedName>
        <fullName evidence="2">Uncharacterized protein</fullName>
    </submittedName>
</protein>
<reference evidence="2 3" key="1">
    <citation type="journal article" date="2018" name="Sci. Rep.">
        <title>Characterisation of pathogen-specific regions and novel effector candidates in Fusarium oxysporum f. sp. cepae.</title>
        <authorList>
            <person name="Armitage A.D."/>
            <person name="Taylor A."/>
            <person name="Sobczyk M.K."/>
            <person name="Baxter L."/>
            <person name="Greenfield B.P."/>
            <person name="Bates H.J."/>
            <person name="Wilson F."/>
            <person name="Jackson A.C."/>
            <person name="Ott S."/>
            <person name="Harrison R.J."/>
            <person name="Clarkson J.P."/>
        </authorList>
    </citation>
    <scope>NUCLEOTIDE SEQUENCE [LARGE SCALE GENOMIC DNA]</scope>
    <source>
        <strain evidence="2 3">FoC_Fus2</strain>
    </source>
</reference>
<accession>A0A3L6NHV6</accession>
<proteinExistence type="predicted"/>
<evidence type="ECO:0000256" key="1">
    <source>
        <dbReference type="SAM" id="SignalP"/>
    </source>
</evidence>
<comment type="caution">
    <text evidence="2">The sequence shown here is derived from an EMBL/GenBank/DDBJ whole genome shotgun (WGS) entry which is preliminary data.</text>
</comment>
<dbReference type="EMBL" id="MRCU01000005">
    <property type="protein sequence ID" value="RKK17777.1"/>
    <property type="molecule type" value="Genomic_DNA"/>
</dbReference>
<organism evidence="2 3">
    <name type="scientific">Fusarium oxysporum f. sp. cepae</name>
    <dbReference type="NCBI Taxonomy" id="396571"/>
    <lineage>
        <taxon>Eukaryota</taxon>
        <taxon>Fungi</taxon>
        <taxon>Dikarya</taxon>
        <taxon>Ascomycota</taxon>
        <taxon>Pezizomycotina</taxon>
        <taxon>Sordariomycetes</taxon>
        <taxon>Hypocreomycetidae</taxon>
        <taxon>Hypocreales</taxon>
        <taxon>Nectriaceae</taxon>
        <taxon>Fusarium</taxon>
        <taxon>Fusarium oxysporum species complex</taxon>
    </lineage>
</organism>
<feature type="chain" id="PRO_5018134410" evidence="1">
    <location>
        <begin position="25"/>
        <end position="45"/>
    </location>
</feature>
<evidence type="ECO:0000313" key="2">
    <source>
        <dbReference type="EMBL" id="RKK17777.1"/>
    </source>
</evidence>
<gene>
    <name evidence="2" type="ORF">BFJ65_g8103</name>
</gene>
<feature type="signal peptide" evidence="1">
    <location>
        <begin position="1"/>
        <end position="24"/>
    </location>
</feature>
<keyword evidence="1" id="KW-0732">Signal</keyword>
<dbReference type="AlphaFoldDB" id="A0A3L6NHV6"/>
<dbReference type="Proteomes" id="UP000270866">
    <property type="component" value="Unassembled WGS sequence"/>
</dbReference>
<name>A0A3L6NHV6_FUSOX</name>
<evidence type="ECO:0000313" key="3">
    <source>
        <dbReference type="Proteomes" id="UP000270866"/>
    </source>
</evidence>